<evidence type="ECO:0000256" key="1">
    <source>
        <dbReference type="SAM" id="MobiDB-lite"/>
    </source>
</evidence>
<gene>
    <name evidence="2" type="ORF">BECKTC1821D_GA0114238_10597</name>
    <name evidence="3" type="ORF">BECKTC1821F_GA0114240_100764</name>
</gene>
<dbReference type="AlphaFoldDB" id="A0A450ZPA0"/>
<sequence length="123" mass="13919">MSQHDQGATEGLFHGKWVRRFVDIGVPPGNRSKSPMGIARPNAAFGSMMDSGDVTRVKQESALRKTQPNQAGIKISSRPKGEILRAWNLYQAEKLLRFEMIKRKSFLIVLSKIFPVKITRPRK</sequence>
<proteinExistence type="predicted"/>
<accession>A0A450ZPA0</accession>
<dbReference type="EMBL" id="CAADFS010000059">
    <property type="protein sequence ID" value="VFK48347.1"/>
    <property type="molecule type" value="Genomic_DNA"/>
</dbReference>
<protein>
    <submittedName>
        <fullName evidence="3">Uncharacterized protein</fullName>
    </submittedName>
</protein>
<feature type="region of interest" description="Disordered" evidence="1">
    <location>
        <begin position="28"/>
        <end position="50"/>
    </location>
</feature>
<organism evidence="3">
    <name type="scientific">Candidatus Kentrum sp. TC</name>
    <dbReference type="NCBI Taxonomy" id="2126339"/>
    <lineage>
        <taxon>Bacteria</taxon>
        <taxon>Pseudomonadati</taxon>
        <taxon>Pseudomonadota</taxon>
        <taxon>Gammaproteobacteria</taxon>
        <taxon>Candidatus Kentrum</taxon>
    </lineage>
</organism>
<dbReference type="EMBL" id="CAADFW010000007">
    <property type="protein sequence ID" value="VFK55642.1"/>
    <property type="molecule type" value="Genomic_DNA"/>
</dbReference>
<evidence type="ECO:0000313" key="2">
    <source>
        <dbReference type="EMBL" id="VFK48347.1"/>
    </source>
</evidence>
<name>A0A450ZPA0_9GAMM</name>
<reference evidence="3" key="1">
    <citation type="submission" date="2019-02" db="EMBL/GenBank/DDBJ databases">
        <authorList>
            <person name="Gruber-Vodicka R. H."/>
            <person name="Seah K. B. B."/>
        </authorList>
    </citation>
    <scope>NUCLEOTIDE SEQUENCE</scope>
    <source>
        <strain evidence="2">BECK_BZ123</strain>
        <strain evidence="3">BECK_BZ126</strain>
    </source>
</reference>
<evidence type="ECO:0000313" key="3">
    <source>
        <dbReference type="EMBL" id="VFK55642.1"/>
    </source>
</evidence>